<dbReference type="EMBL" id="OX459119">
    <property type="protein sequence ID" value="CAI9094125.1"/>
    <property type="molecule type" value="Genomic_DNA"/>
</dbReference>
<name>A0AAV1CGN1_OLDCO</name>
<evidence type="ECO:0000259" key="4">
    <source>
        <dbReference type="PROSITE" id="PS51017"/>
    </source>
</evidence>
<dbReference type="GO" id="GO:0009909">
    <property type="term" value="P:regulation of flower development"/>
    <property type="evidence" value="ECO:0007669"/>
    <property type="project" value="InterPro"/>
</dbReference>
<evidence type="ECO:0000256" key="3">
    <source>
        <dbReference type="PROSITE-ProRule" id="PRU00357"/>
    </source>
</evidence>
<comment type="subcellular location">
    <subcellularLocation>
        <location evidence="1 3">Nucleus</location>
    </subcellularLocation>
</comment>
<dbReference type="Proteomes" id="UP001161247">
    <property type="component" value="Chromosome 2"/>
</dbReference>
<organism evidence="5 6">
    <name type="scientific">Oldenlandia corymbosa var. corymbosa</name>
    <dbReference type="NCBI Taxonomy" id="529605"/>
    <lineage>
        <taxon>Eukaryota</taxon>
        <taxon>Viridiplantae</taxon>
        <taxon>Streptophyta</taxon>
        <taxon>Embryophyta</taxon>
        <taxon>Tracheophyta</taxon>
        <taxon>Spermatophyta</taxon>
        <taxon>Magnoliopsida</taxon>
        <taxon>eudicotyledons</taxon>
        <taxon>Gunneridae</taxon>
        <taxon>Pentapetalae</taxon>
        <taxon>asterids</taxon>
        <taxon>lamiids</taxon>
        <taxon>Gentianales</taxon>
        <taxon>Rubiaceae</taxon>
        <taxon>Rubioideae</taxon>
        <taxon>Spermacoceae</taxon>
        <taxon>Hedyotis-Oldenlandia complex</taxon>
        <taxon>Oldenlandia</taxon>
    </lineage>
</organism>
<dbReference type="PROSITE" id="PS51017">
    <property type="entry name" value="CCT"/>
    <property type="match status" value="1"/>
</dbReference>
<dbReference type="PANTHER" id="PTHR31319:SF103">
    <property type="entry name" value="CCT MOTIF FAMILY PROTEIN"/>
    <property type="match status" value="1"/>
</dbReference>
<dbReference type="GO" id="GO:0005634">
    <property type="term" value="C:nucleus"/>
    <property type="evidence" value="ECO:0007669"/>
    <property type="project" value="UniProtKB-SubCell"/>
</dbReference>
<evidence type="ECO:0000256" key="1">
    <source>
        <dbReference type="ARBA" id="ARBA00004123"/>
    </source>
</evidence>
<gene>
    <name evidence="5" type="ORF">OLC1_LOCUS5366</name>
</gene>
<dbReference type="InterPro" id="IPR010402">
    <property type="entry name" value="CCT_domain"/>
</dbReference>
<dbReference type="GO" id="GO:0003700">
    <property type="term" value="F:DNA-binding transcription factor activity"/>
    <property type="evidence" value="ECO:0007669"/>
    <property type="project" value="TreeGrafter"/>
</dbReference>
<evidence type="ECO:0000313" key="6">
    <source>
        <dbReference type="Proteomes" id="UP001161247"/>
    </source>
</evidence>
<protein>
    <submittedName>
        <fullName evidence="5">OLC1v1029814C2</fullName>
    </submittedName>
</protein>
<dbReference type="PANTHER" id="PTHR31319">
    <property type="entry name" value="ZINC FINGER PROTEIN CONSTANS-LIKE 4"/>
    <property type="match status" value="1"/>
</dbReference>
<accession>A0AAV1CGN1</accession>
<feature type="domain" description="CCT" evidence="4">
    <location>
        <begin position="247"/>
        <end position="289"/>
    </location>
</feature>
<evidence type="ECO:0000256" key="2">
    <source>
        <dbReference type="ARBA" id="ARBA00023242"/>
    </source>
</evidence>
<dbReference type="AlphaFoldDB" id="A0AAV1CGN1"/>
<keyword evidence="2 3" id="KW-0539">Nucleus</keyword>
<sequence>MASDLFVFDNTFFSDPFSSFSDSPVDPHHHHDFFQTFDDNNLNDHSSSSNNINNTSSSIINEENSVDETTITLDQIASALLSSSPPSDQLENLSICQTAHHFQNANHSDYSALEVKTEDYQSSFDAIITGGFSSSSLLNTPENEVRMMQRSYSSNSFDGKPTGYIYHPRFDSLMESPNLQTNPVFTPSETNFSSSSSGQMRRVCSTGDLQMKTTQARTILSSSPLSTEGSFMEEPNFKVGRYSAEERKERIHRYRAKRTQRNFNKTIKYACRKTLADNRPRIRGRFARNDEAIEIPKASSILNRYEDEDDLWVDGYHEEDDEGSSVLGRSLGTAIYNNYGSAPYQYHHYSSY</sequence>
<evidence type="ECO:0000313" key="5">
    <source>
        <dbReference type="EMBL" id="CAI9094125.1"/>
    </source>
</evidence>
<proteinExistence type="predicted"/>
<dbReference type="InterPro" id="IPR045281">
    <property type="entry name" value="CONSTANS-like"/>
</dbReference>
<dbReference type="Pfam" id="PF06203">
    <property type="entry name" value="CCT"/>
    <property type="match status" value="1"/>
</dbReference>
<keyword evidence="6" id="KW-1185">Reference proteome</keyword>
<reference evidence="5" key="1">
    <citation type="submission" date="2023-03" db="EMBL/GenBank/DDBJ databases">
        <authorList>
            <person name="Julca I."/>
        </authorList>
    </citation>
    <scope>NUCLEOTIDE SEQUENCE</scope>
</reference>